<accession>A0A6G6Y525</accession>
<gene>
    <name evidence="1" type="ORF">G5C33_09565</name>
</gene>
<evidence type="ECO:0000313" key="2">
    <source>
        <dbReference type="Proteomes" id="UP000501568"/>
    </source>
</evidence>
<keyword evidence="2" id="KW-1185">Reference proteome</keyword>
<dbReference type="KEGG" id="spzr:G5C33_09565"/>
<reference evidence="1 2" key="1">
    <citation type="submission" date="2020-02" db="EMBL/GenBank/DDBJ databases">
        <authorList>
            <person name="Zheng R.K."/>
            <person name="Sun C.M."/>
        </authorList>
    </citation>
    <scope>NUCLEOTIDE SEQUENCE [LARGE SCALE GENOMIC DNA]</scope>
    <source>
        <strain evidence="2">zrk23</strain>
    </source>
</reference>
<organism evidence="1 2">
    <name type="scientific">Stakelama tenebrarum</name>
    <dbReference type="NCBI Taxonomy" id="2711215"/>
    <lineage>
        <taxon>Bacteria</taxon>
        <taxon>Pseudomonadati</taxon>
        <taxon>Pseudomonadota</taxon>
        <taxon>Alphaproteobacteria</taxon>
        <taxon>Sphingomonadales</taxon>
        <taxon>Sphingomonadaceae</taxon>
        <taxon>Stakelama</taxon>
    </lineage>
</organism>
<dbReference type="RefSeq" id="WP_165327003.1">
    <property type="nucleotide sequence ID" value="NZ_CP049109.1"/>
</dbReference>
<dbReference type="Proteomes" id="UP000501568">
    <property type="component" value="Chromosome"/>
</dbReference>
<proteinExistence type="predicted"/>
<name>A0A6G6Y525_9SPHN</name>
<dbReference type="EMBL" id="CP049109">
    <property type="protein sequence ID" value="QIG79999.1"/>
    <property type="molecule type" value="Genomic_DNA"/>
</dbReference>
<evidence type="ECO:0000313" key="1">
    <source>
        <dbReference type="EMBL" id="QIG79999.1"/>
    </source>
</evidence>
<sequence length="95" mass="9689">MTLEDHVTNVHSKIGAGHTNMTLLGAAIASAVSNGAPASLQTMFDNADAAWWAAHDAASDMLGECGEDAGLSATFIASMMAPKNPPPNPPEPPFG</sequence>
<protein>
    <submittedName>
        <fullName evidence="1">Uncharacterized protein</fullName>
    </submittedName>
</protein>
<dbReference type="AlphaFoldDB" id="A0A6G6Y525"/>